<sequence>MQYSIFRWRGDIRKMRFFKYLIIIIIILAGLGYGIYHFGTKIASEKLMEIVSTELVNSGEMEMIKQTIESDPELKEFIADAESADESTLPFTTKEEATRAIVSKIGINELQDIQSKVQQGHMTKEELIMEAERHFTEEEIAALKVIAYKEIYNE</sequence>
<reference evidence="2 3" key="1">
    <citation type="submission" date="2016-10" db="EMBL/GenBank/DDBJ databases">
        <authorList>
            <person name="de Groot N.N."/>
        </authorList>
    </citation>
    <scope>NUCLEOTIDE SEQUENCE [LARGE SCALE GENOMIC DNA]</scope>
    <source>
        <strain evidence="2 3">CGMCC 1.7727</strain>
    </source>
</reference>
<proteinExistence type="predicted"/>
<keyword evidence="1" id="KW-1133">Transmembrane helix</keyword>
<evidence type="ECO:0000313" key="3">
    <source>
        <dbReference type="Proteomes" id="UP000199687"/>
    </source>
</evidence>
<organism evidence="2 3">
    <name type="scientific">Gracilibacillus ureilyticus</name>
    <dbReference type="NCBI Taxonomy" id="531814"/>
    <lineage>
        <taxon>Bacteria</taxon>
        <taxon>Bacillati</taxon>
        <taxon>Bacillota</taxon>
        <taxon>Bacilli</taxon>
        <taxon>Bacillales</taxon>
        <taxon>Bacillaceae</taxon>
        <taxon>Gracilibacillus</taxon>
    </lineage>
</organism>
<gene>
    <name evidence="2" type="ORF">SAMN04487944_1022</name>
</gene>
<evidence type="ECO:0000313" key="2">
    <source>
        <dbReference type="EMBL" id="SER23450.1"/>
    </source>
</evidence>
<name>A0A1H9MIB3_9BACI</name>
<protein>
    <submittedName>
        <fullName evidence="2">Uncharacterized protein</fullName>
    </submittedName>
</protein>
<feature type="transmembrane region" description="Helical" evidence="1">
    <location>
        <begin position="20"/>
        <end position="39"/>
    </location>
</feature>
<keyword evidence="3" id="KW-1185">Reference proteome</keyword>
<keyword evidence="1" id="KW-0812">Transmembrane</keyword>
<keyword evidence="1" id="KW-0472">Membrane</keyword>
<dbReference type="STRING" id="531814.SAMN04487944_1022"/>
<evidence type="ECO:0000256" key="1">
    <source>
        <dbReference type="SAM" id="Phobius"/>
    </source>
</evidence>
<dbReference type="EMBL" id="FOGL01000002">
    <property type="protein sequence ID" value="SER23450.1"/>
    <property type="molecule type" value="Genomic_DNA"/>
</dbReference>
<accession>A0A1H9MIB3</accession>
<dbReference type="Proteomes" id="UP000199687">
    <property type="component" value="Unassembled WGS sequence"/>
</dbReference>
<dbReference type="AlphaFoldDB" id="A0A1H9MIB3"/>